<dbReference type="Proteomes" id="UP000735302">
    <property type="component" value="Unassembled WGS sequence"/>
</dbReference>
<sequence length="80" mass="8545">MVSLTVGRDSIISLVFGASFSLNDFADLDTGLPWIVVAYIKDIKTSFLQVRIFNGKGSAYSGLSISSDNDLNAINGRITG</sequence>
<gene>
    <name evidence="1" type="ORF">PoB_005912700</name>
</gene>
<proteinExistence type="predicted"/>
<protein>
    <submittedName>
        <fullName evidence="1">Uncharacterized protein</fullName>
    </submittedName>
</protein>
<comment type="caution">
    <text evidence="1">The sequence shown here is derived from an EMBL/GenBank/DDBJ whole genome shotgun (WGS) entry which is preliminary data.</text>
</comment>
<evidence type="ECO:0000313" key="2">
    <source>
        <dbReference type="Proteomes" id="UP000735302"/>
    </source>
</evidence>
<evidence type="ECO:0000313" key="1">
    <source>
        <dbReference type="EMBL" id="GFO32622.1"/>
    </source>
</evidence>
<dbReference type="AlphaFoldDB" id="A0AAV4CLB4"/>
<organism evidence="1 2">
    <name type="scientific">Plakobranchus ocellatus</name>
    <dbReference type="NCBI Taxonomy" id="259542"/>
    <lineage>
        <taxon>Eukaryota</taxon>
        <taxon>Metazoa</taxon>
        <taxon>Spiralia</taxon>
        <taxon>Lophotrochozoa</taxon>
        <taxon>Mollusca</taxon>
        <taxon>Gastropoda</taxon>
        <taxon>Heterobranchia</taxon>
        <taxon>Euthyneura</taxon>
        <taxon>Panpulmonata</taxon>
        <taxon>Sacoglossa</taxon>
        <taxon>Placobranchoidea</taxon>
        <taxon>Plakobranchidae</taxon>
        <taxon>Plakobranchus</taxon>
    </lineage>
</organism>
<keyword evidence="2" id="KW-1185">Reference proteome</keyword>
<dbReference type="EMBL" id="BLXT01006644">
    <property type="protein sequence ID" value="GFO32622.1"/>
    <property type="molecule type" value="Genomic_DNA"/>
</dbReference>
<accession>A0AAV4CLB4</accession>
<name>A0AAV4CLB4_9GAST</name>
<reference evidence="1 2" key="1">
    <citation type="journal article" date="2021" name="Elife">
        <title>Chloroplast acquisition without the gene transfer in kleptoplastic sea slugs, Plakobranchus ocellatus.</title>
        <authorList>
            <person name="Maeda T."/>
            <person name="Takahashi S."/>
            <person name="Yoshida T."/>
            <person name="Shimamura S."/>
            <person name="Takaki Y."/>
            <person name="Nagai Y."/>
            <person name="Toyoda A."/>
            <person name="Suzuki Y."/>
            <person name="Arimoto A."/>
            <person name="Ishii H."/>
            <person name="Satoh N."/>
            <person name="Nishiyama T."/>
            <person name="Hasebe M."/>
            <person name="Maruyama T."/>
            <person name="Minagawa J."/>
            <person name="Obokata J."/>
            <person name="Shigenobu S."/>
        </authorList>
    </citation>
    <scope>NUCLEOTIDE SEQUENCE [LARGE SCALE GENOMIC DNA]</scope>
</reference>